<evidence type="ECO:0008006" key="3">
    <source>
        <dbReference type="Google" id="ProtNLM"/>
    </source>
</evidence>
<evidence type="ECO:0000313" key="2">
    <source>
        <dbReference type="Proteomes" id="UP001500191"/>
    </source>
</evidence>
<proteinExistence type="predicted"/>
<evidence type="ECO:0000313" key="1">
    <source>
        <dbReference type="EMBL" id="GAA0510361.1"/>
    </source>
</evidence>
<gene>
    <name evidence="1" type="ORF">GCM10008937_17780</name>
</gene>
<dbReference type="RefSeq" id="WP_343757906.1">
    <property type="nucleotide sequence ID" value="NZ_BAAADB010000014.1"/>
</dbReference>
<reference evidence="2" key="1">
    <citation type="journal article" date="2019" name="Int. J. Syst. Evol. Microbiol.">
        <title>The Global Catalogue of Microorganisms (GCM) 10K type strain sequencing project: providing services to taxonomists for standard genome sequencing and annotation.</title>
        <authorList>
            <consortium name="The Broad Institute Genomics Platform"/>
            <consortium name="The Broad Institute Genome Sequencing Center for Infectious Disease"/>
            <person name="Wu L."/>
            <person name="Ma J."/>
        </authorList>
    </citation>
    <scope>NUCLEOTIDE SEQUENCE [LARGE SCALE GENOMIC DNA]</scope>
    <source>
        <strain evidence="2">JCM 14368</strain>
    </source>
</reference>
<keyword evidence="2" id="KW-1185">Reference proteome</keyword>
<accession>A0ABP3LZV5</accession>
<comment type="caution">
    <text evidence="1">The sequence shown here is derived from an EMBL/GenBank/DDBJ whole genome shotgun (WGS) entry which is preliminary data.</text>
</comment>
<organism evidence="1 2">
    <name type="scientific">Deinococcus depolymerans</name>
    <dbReference type="NCBI Taxonomy" id="392408"/>
    <lineage>
        <taxon>Bacteria</taxon>
        <taxon>Thermotogati</taxon>
        <taxon>Deinococcota</taxon>
        <taxon>Deinococci</taxon>
        <taxon>Deinococcales</taxon>
        <taxon>Deinococcaceae</taxon>
        <taxon>Deinococcus</taxon>
    </lineage>
</organism>
<dbReference type="Proteomes" id="UP001500191">
    <property type="component" value="Unassembled WGS sequence"/>
</dbReference>
<protein>
    <recommendedName>
        <fullName evidence="3">DUF4393 domain-containing protein</fullName>
    </recommendedName>
</protein>
<sequence length="223" mass="24815">MNQQLERLLPVLSTIPGVNIPTSLLQGAYIAASQRKIEQLEQALRYEVGLLNQKVEAGTLRLDHEYVRSESFAANVMQALRAAEVAESEGKLRFIARALAGCSLSFPPPILDRFQTMRIIEGMSDRELKVFVEYFQLLDPIDPYRDFVPVDSQVSVVGLTRQEFVAALLGLQQLGLLSKEALTDRDGEWVDTPRQSGSGFAWKLTALARQVATLSRVGLEEPL</sequence>
<name>A0ABP3LZV5_9DEIO</name>
<dbReference type="EMBL" id="BAAADB010000014">
    <property type="protein sequence ID" value="GAA0510361.1"/>
    <property type="molecule type" value="Genomic_DNA"/>
</dbReference>